<gene>
    <name evidence="1" type="ORF">NPIL_56781</name>
</gene>
<dbReference type="Proteomes" id="UP000887013">
    <property type="component" value="Unassembled WGS sequence"/>
</dbReference>
<comment type="caution">
    <text evidence="1">The sequence shown here is derived from an EMBL/GenBank/DDBJ whole genome shotgun (WGS) entry which is preliminary data.</text>
</comment>
<name>A0A8X6NZ76_NEPPI</name>
<dbReference type="EMBL" id="BMAW01109704">
    <property type="protein sequence ID" value="GFT39848.1"/>
    <property type="molecule type" value="Genomic_DNA"/>
</dbReference>
<protein>
    <submittedName>
        <fullName evidence="1">Uncharacterized protein</fullName>
    </submittedName>
</protein>
<organism evidence="1 2">
    <name type="scientific">Nephila pilipes</name>
    <name type="common">Giant wood spider</name>
    <name type="synonym">Nephila maculata</name>
    <dbReference type="NCBI Taxonomy" id="299642"/>
    <lineage>
        <taxon>Eukaryota</taxon>
        <taxon>Metazoa</taxon>
        <taxon>Ecdysozoa</taxon>
        <taxon>Arthropoda</taxon>
        <taxon>Chelicerata</taxon>
        <taxon>Arachnida</taxon>
        <taxon>Araneae</taxon>
        <taxon>Araneomorphae</taxon>
        <taxon>Entelegynae</taxon>
        <taxon>Araneoidea</taxon>
        <taxon>Nephilidae</taxon>
        <taxon>Nephila</taxon>
    </lineage>
</organism>
<keyword evidence="2" id="KW-1185">Reference proteome</keyword>
<dbReference type="AlphaFoldDB" id="A0A8X6NZ76"/>
<evidence type="ECO:0000313" key="1">
    <source>
        <dbReference type="EMBL" id="GFT39848.1"/>
    </source>
</evidence>
<sequence length="148" mass="16722">MSSESALPFDLELLSLTPSFAENPRDNYHATPELHLPILGSIFNGKTICGSIFTRKKFELTHVEDRQRGSVVPDQPCAERAHQEAVETINGKRTPQHVKRTQNVRLIRTHAGPTDRPCFERGPLLGTEEQKKREAYSERVCRDALMNG</sequence>
<proteinExistence type="predicted"/>
<accession>A0A8X6NZ76</accession>
<reference evidence="1" key="1">
    <citation type="submission" date="2020-08" db="EMBL/GenBank/DDBJ databases">
        <title>Multicomponent nature underlies the extraordinary mechanical properties of spider dragline silk.</title>
        <authorList>
            <person name="Kono N."/>
            <person name="Nakamura H."/>
            <person name="Mori M."/>
            <person name="Yoshida Y."/>
            <person name="Ohtoshi R."/>
            <person name="Malay A.D."/>
            <person name="Moran D.A.P."/>
            <person name="Tomita M."/>
            <person name="Numata K."/>
            <person name="Arakawa K."/>
        </authorList>
    </citation>
    <scope>NUCLEOTIDE SEQUENCE</scope>
</reference>
<evidence type="ECO:0000313" key="2">
    <source>
        <dbReference type="Proteomes" id="UP000887013"/>
    </source>
</evidence>
<dbReference type="OrthoDB" id="10473858at2759"/>